<feature type="compositionally biased region" description="Polar residues" evidence="4">
    <location>
        <begin position="171"/>
        <end position="187"/>
    </location>
</feature>
<feature type="region of interest" description="Disordered" evidence="4">
    <location>
        <begin position="501"/>
        <end position="520"/>
    </location>
</feature>
<dbReference type="SUPFAM" id="SSF51735">
    <property type="entry name" value="NAD(P)-binding Rossmann-fold domains"/>
    <property type="match status" value="1"/>
</dbReference>
<dbReference type="VEuPathDB" id="ToxoDB:LOC34620953"/>
<dbReference type="InterPro" id="IPR047499">
    <property type="entry name" value="DD_AK7"/>
</dbReference>
<evidence type="ECO:0000313" key="6">
    <source>
        <dbReference type="Proteomes" id="UP000095192"/>
    </source>
</evidence>
<evidence type="ECO:0000313" key="5">
    <source>
        <dbReference type="EMBL" id="OEH76163.1"/>
    </source>
</evidence>
<protein>
    <submittedName>
        <fullName evidence="5">Dpy-30 motif-containing protein</fullName>
    </submittedName>
</protein>
<evidence type="ECO:0000256" key="2">
    <source>
        <dbReference type="ARBA" id="ARBA00022741"/>
    </source>
</evidence>
<feature type="compositionally biased region" description="Acidic residues" evidence="4">
    <location>
        <begin position="139"/>
        <end position="148"/>
    </location>
</feature>
<sequence length="749" mass="84972">MRIFIHHVNTYSGLALTRTLRRMDNVLNRLFGTAKGIEESESIAAEEEHDEKRVPVPSCIRRLVSKRNPQQLLQNLLTCSLAVFDLHNTDPDEVEFIFKKLRAAQIEHPLTVILISSLLTWGNTRRQYQSDSPKLGESYDGEVVEESPTDAQRNSSHADSKSPVEAERDTNSSFTVLNADENSGNNQRKLKPRIFSGDNFELRVPPKAYERWKMVETLLMSLNSKENFRGIVISCGMMYGYGEETLYDPFRAAWLGLQTHKVIGSGNNFIPSVHVQDVCTLAKTLALDASKGLGVYHIAVDKAFVTQKEILEAIVAELGTPFKIPDITEEEAALLENTDILLQDLRFECSPLMAADSFPWHARDGFVRSIKQVAAEFCTCRGLRQLKILVTGPPGSGKTSMSQRIAEYYNICLVKTAEVVEAARVGDANLQNSRQGTSVPAEETKKKGKRVVSRRPRYDAETMAKIFQAKLSQNICRYRGFVLDGYPKCYDECKALFLKSSPPTEASKSDESGEEEVDDTAHDALERVAKPEYDTSVAPDFVISLGASIETCEKRLMNLPPSAVVATHNDREGYRRRLQLYQQQNESLEGRPKVTDFFQERGVEIMTLPTDGKDIDDLFSSTVIYIARFGQIRNFLLEPSDWLKQQEQALMEKEANEEQRRQDQERLEKQEEEQRLEKQRERDIARLRRIAEHEQQLLLIRSIPLRRYLMQHIIPTLSEGLLEVCRVLPEDPNLRSEPVAQVTWASGSV</sequence>
<dbReference type="Gene3D" id="1.20.890.10">
    <property type="entry name" value="cAMP-dependent protein kinase regulatory subunit, dimerization-anchoring domain"/>
    <property type="match status" value="1"/>
</dbReference>
<keyword evidence="3" id="KW-0418">Kinase</keyword>
<dbReference type="VEuPathDB" id="ToxoDB:cyc_04417"/>
<feature type="region of interest" description="Disordered" evidence="4">
    <location>
        <begin position="127"/>
        <end position="190"/>
    </location>
</feature>
<dbReference type="Proteomes" id="UP000095192">
    <property type="component" value="Unassembled WGS sequence"/>
</dbReference>
<dbReference type="InterPro" id="IPR007858">
    <property type="entry name" value="Dpy-30_motif"/>
</dbReference>
<dbReference type="SUPFAM" id="SSF52540">
    <property type="entry name" value="P-loop containing nucleoside triphosphate hydrolases"/>
    <property type="match status" value="1"/>
</dbReference>
<dbReference type="InterPro" id="IPR027417">
    <property type="entry name" value="P-loop_NTPase"/>
</dbReference>
<dbReference type="InParanoid" id="A0A1D3CY91"/>
<dbReference type="InterPro" id="IPR036291">
    <property type="entry name" value="NAD(P)-bd_dom_sf"/>
</dbReference>
<dbReference type="Gene3D" id="3.40.50.300">
    <property type="entry name" value="P-loop containing nucleotide triphosphate hydrolases"/>
    <property type="match status" value="1"/>
</dbReference>
<dbReference type="EMBL" id="JROU02001519">
    <property type="protein sequence ID" value="OEH76163.1"/>
    <property type="molecule type" value="Genomic_DNA"/>
</dbReference>
<reference evidence="5 6" key="1">
    <citation type="journal article" date="2016" name="BMC Genomics">
        <title>Comparative genomics reveals Cyclospora cayetanensis possesses coccidia-like metabolism and invasion components but unique surface antigens.</title>
        <authorList>
            <person name="Liu S."/>
            <person name="Wang L."/>
            <person name="Zheng H."/>
            <person name="Xu Z."/>
            <person name="Roellig D.M."/>
            <person name="Li N."/>
            <person name="Frace M.A."/>
            <person name="Tang K."/>
            <person name="Arrowood M.J."/>
            <person name="Moss D.M."/>
            <person name="Zhang L."/>
            <person name="Feng Y."/>
            <person name="Xiao L."/>
        </authorList>
    </citation>
    <scope>NUCLEOTIDE SEQUENCE [LARGE SCALE GENOMIC DNA]</scope>
    <source>
        <strain evidence="5 6">CHN_HEN01</strain>
    </source>
</reference>
<dbReference type="GO" id="GO:0005524">
    <property type="term" value="F:ATP binding"/>
    <property type="evidence" value="ECO:0007669"/>
    <property type="project" value="InterPro"/>
</dbReference>
<comment type="caution">
    <text evidence="5">The sequence shown here is derived from an EMBL/GenBank/DDBJ whole genome shotgun (WGS) entry which is preliminary data.</text>
</comment>
<gene>
    <name evidence="5" type="ORF">cyc_04417</name>
</gene>
<keyword evidence="6" id="KW-1185">Reference proteome</keyword>
<evidence type="ECO:0000256" key="4">
    <source>
        <dbReference type="SAM" id="MobiDB-lite"/>
    </source>
</evidence>
<dbReference type="CDD" id="cd22967">
    <property type="entry name" value="DD_AK7"/>
    <property type="match status" value="1"/>
</dbReference>
<dbReference type="PRINTS" id="PR00094">
    <property type="entry name" value="ADENYLTKNASE"/>
</dbReference>
<feature type="compositionally biased region" description="Basic and acidic residues" evidence="4">
    <location>
        <begin position="156"/>
        <end position="170"/>
    </location>
</feature>
<dbReference type="Pfam" id="PF05186">
    <property type="entry name" value="Dpy-30"/>
    <property type="match status" value="1"/>
</dbReference>
<keyword evidence="1" id="KW-0808">Transferase</keyword>
<proteinExistence type="predicted"/>
<dbReference type="PANTHER" id="PTHR23359">
    <property type="entry name" value="NUCLEOTIDE KINASE"/>
    <property type="match status" value="1"/>
</dbReference>
<dbReference type="Gene3D" id="3.40.50.720">
    <property type="entry name" value="NAD(P)-binding Rossmann-like Domain"/>
    <property type="match status" value="1"/>
</dbReference>
<keyword evidence="2" id="KW-0547">Nucleotide-binding</keyword>
<dbReference type="AlphaFoldDB" id="A0A1D3CY91"/>
<accession>A0A1D3CY91</accession>
<feature type="region of interest" description="Disordered" evidence="4">
    <location>
        <begin position="653"/>
        <end position="675"/>
    </location>
</feature>
<feature type="region of interest" description="Disordered" evidence="4">
    <location>
        <begin position="431"/>
        <end position="454"/>
    </location>
</feature>
<dbReference type="InterPro" id="IPR000850">
    <property type="entry name" value="Adenylat/UMP-CMP_kin"/>
</dbReference>
<dbReference type="GO" id="GO:0019205">
    <property type="term" value="F:nucleobase-containing compound kinase activity"/>
    <property type="evidence" value="ECO:0007669"/>
    <property type="project" value="InterPro"/>
</dbReference>
<dbReference type="Pfam" id="PF00406">
    <property type="entry name" value="ADK"/>
    <property type="match status" value="1"/>
</dbReference>
<organism evidence="5 6">
    <name type="scientific">Cyclospora cayetanensis</name>
    <dbReference type="NCBI Taxonomy" id="88456"/>
    <lineage>
        <taxon>Eukaryota</taxon>
        <taxon>Sar</taxon>
        <taxon>Alveolata</taxon>
        <taxon>Apicomplexa</taxon>
        <taxon>Conoidasida</taxon>
        <taxon>Coccidia</taxon>
        <taxon>Eucoccidiorida</taxon>
        <taxon>Eimeriorina</taxon>
        <taxon>Eimeriidae</taxon>
        <taxon>Cyclospora</taxon>
    </lineage>
</organism>
<evidence type="ECO:0000256" key="1">
    <source>
        <dbReference type="ARBA" id="ARBA00022679"/>
    </source>
</evidence>
<evidence type="ECO:0000256" key="3">
    <source>
        <dbReference type="ARBA" id="ARBA00022777"/>
    </source>
</evidence>
<name>A0A1D3CY91_9EIME</name>
<dbReference type="GO" id="GO:0006139">
    <property type="term" value="P:nucleobase-containing compound metabolic process"/>
    <property type="evidence" value="ECO:0007669"/>
    <property type="project" value="InterPro"/>
</dbReference>